<dbReference type="Pfam" id="PF00078">
    <property type="entry name" value="RVT_1"/>
    <property type="match status" value="1"/>
</dbReference>
<dbReference type="Gene3D" id="3.30.70.270">
    <property type="match status" value="1"/>
</dbReference>
<dbReference type="InterPro" id="IPR000477">
    <property type="entry name" value="RT_dom"/>
</dbReference>
<dbReference type="OMA" id="MEFIAMS"/>
<dbReference type="AlphaFoldDB" id="W1NLW3"/>
<feature type="domain" description="Reverse transcriptase" evidence="1">
    <location>
        <begin position="10"/>
        <end position="84"/>
    </location>
</feature>
<protein>
    <recommendedName>
        <fullName evidence="1">Reverse transcriptase domain-containing protein</fullName>
    </recommendedName>
</protein>
<dbReference type="CDD" id="cd01647">
    <property type="entry name" value="RT_LTR"/>
    <property type="match status" value="1"/>
</dbReference>
<dbReference type="eggNOG" id="KOG0017">
    <property type="taxonomic scope" value="Eukaryota"/>
</dbReference>
<dbReference type="Proteomes" id="UP000017836">
    <property type="component" value="Unassembled WGS sequence"/>
</dbReference>
<dbReference type="PANTHER" id="PTHR24559:SF436">
    <property type="entry name" value="RNA-DIRECTED DNA POLYMERASE HOMOLOG"/>
    <property type="match status" value="1"/>
</dbReference>
<evidence type="ECO:0000313" key="2">
    <source>
        <dbReference type="EMBL" id="ERM96847.1"/>
    </source>
</evidence>
<dbReference type="PANTHER" id="PTHR24559">
    <property type="entry name" value="TRANSPOSON TY3-I GAG-POL POLYPROTEIN"/>
    <property type="match status" value="1"/>
</dbReference>
<dbReference type="InterPro" id="IPR043502">
    <property type="entry name" value="DNA/RNA_pol_sf"/>
</dbReference>
<reference evidence="3" key="1">
    <citation type="journal article" date="2013" name="Science">
        <title>The Amborella genome and the evolution of flowering plants.</title>
        <authorList>
            <consortium name="Amborella Genome Project"/>
        </authorList>
    </citation>
    <scope>NUCLEOTIDE SEQUENCE [LARGE SCALE GENOMIC DNA]</scope>
</reference>
<dbReference type="SUPFAM" id="SSF56672">
    <property type="entry name" value="DNA/RNA polymerases"/>
    <property type="match status" value="1"/>
</dbReference>
<evidence type="ECO:0000313" key="3">
    <source>
        <dbReference type="Proteomes" id="UP000017836"/>
    </source>
</evidence>
<dbReference type="InterPro" id="IPR053134">
    <property type="entry name" value="RNA-dir_DNA_polymerase"/>
</dbReference>
<sequence>MEFIAMSFRLTNAPTTFCHLMNDILSEYIDSFVAVYLNDIAAYSQTLDDHVRHLGLVLERVRANQLSVKLEKWIFTQKEIMFLRHKVGRGKIEMDDQKGIRKRLSLTNLLRKGVKWEWMVDFEQSFQKLKRAITSKPVRIPGFDKPFWCRLMHQTMRSVG</sequence>
<proteinExistence type="predicted"/>
<name>W1NLW3_AMBTC</name>
<dbReference type="STRING" id="13333.W1NLW3"/>
<keyword evidence="3" id="KW-1185">Reference proteome</keyword>
<evidence type="ECO:0000259" key="1">
    <source>
        <dbReference type="Pfam" id="PF00078"/>
    </source>
</evidence>
<gene>
    <name evidence="2" type="ORF">AMTR_s00128p00115470</name>
</gene>
<dbReference type="Gramene" id="ERM96847">
    <property type="protein sequence ID" value="ERM96847"/>
    <property type="gene ID" value="AMTR_s00128p00115470"/>
</dbReference>
<dbReference type="HOGENOM" id="CLU_1654524_0_0_1"/>
<dbReference type="InterPro" id="IPR043128">
    <property type="entry name" value="Rev_trsase/Diguanyl_cyclase"/>
</dbReference>
<dbReference type="EMBL" id="KI396767">
    <property type="protein sequence ID" value="ERM96847.1"/>
    <property type="molecule type" value="Genomic_DNA"/>
</dbReference>
<organism evidence="2 3">
    <name type="scientific">Amborella trichopoda</name>
    <dbReference type="NCBI Taxonomy" id="13333"/>
    <lineage>
        <taxon>Eukaryota</taxon>
        <taxon>Viridiplantae</taxon>
        <taxon>Streptophyta</taxon>
        <taxon>Embryophyta</taxon>
        <taxon>Tracheophyta</taxon>
        <taxon>Spermatophyta</taxon>
        <taxon>Magnoliopsida</taxon>
        <taxon>Amborellales</taxon>
        <taxon>Amborellaceae</taxon>
        <taxon>Amborella</taxon>
    </lineage>
</organism>
<accession>W1NLW3</accession>